<evidence type="ECO:0000313" key="6">
    <source>
        <dbReference type="Proteomes" id="UP001589693"/>
    </source>
</evidence>
<keyword evidence="4" id="KW-0472">Membrane</keyword>
<dbReference type="InterPro" id="IPR000667">
    <property type="entry name" value="Peptidase_S13"/>
</dbReference>
<reference evidence="5 6" key="1">
    <citation type="submission" date="2024-09" db="EMBL/GenBank/DDBJ databases">
        <authorList>
            <person name="Sun Q."/>
            <person name="Mori K."/>
        </authorList>
    </citation>
    <scope>NUCLEOTIDE SEQUENCE [LARGE SCALE GENOMIC DNA]</scope>
    <source>
        <strain evidence="5 6">TBRC 7907</strain>
    </source>
</reference>
<feature type="transmembrane region" description="Helical" evidence="4">
    <location>
        <begin position="94"/>
        <end position="114"/>
    </location>
</feature>
<dbReference type="Proteomes" id="UP001589693">
    <property type="component" value="Unassembled WGS sequence"/>
</dbReference>
<keyword evidence="6" id="KW-1185">Reference proteome</keyword>
<dbReference type="PANTHER" id="PTHR30023:SF0">
    <property type="entry name" value="PENICILLIN-SENSITIVE CARBOXYPEPTIDASE A"/>
    <property type="match status" value="1"/>
</dbReference>
<keyword evidence="2 5" id="KW-0378">Hydrolase</keyword>
<keyword evidence="5" id="KW-0645">Protease</keyword>
<dbReference type="GO" id="GO:0009002">
    <property type="term" value="F:serine-type D-Ala-D-Ala carboxypeptidase activity"/>
    <property type="evidence" value="ECO:0007669"/>
    <property type="project" value="UniProtKB-EC"/>
</dbReference>
<keyword evidence="4" id="KW-0812">Transmembrane</keyword>
<dbReference type="InterPro" id="IPR012338">
    <property type="entry name" value="Beta-lactam/transpept-like"/>
</dbReference>
<evidence type="ECO:0000256" key="1">
    <source>
        <dbReference type="ARBA" id="ARBA00006096"/>
    </source>
</evidence>
<comment type="similarity">
    <text evidence="1">Belongs to the peptidase S13 family.</text>
</comment>
<evidence type="ECO:0000313" key="5">
    <source>
        <dbReference type="EMBL" id="MFB9906206.1"/>
    </source>
</evidence>
<dbReference type="Gene3D" id="3.50.80.20">
    <property type="entry name" value="D-Ala-D-Ala carboxypeptidase C, peptidase S13"/>
    <property type="match status" value="1"/>
</dbReference>
<feature type="region of interest" description="Disordered" evidence="3">
    <location>
        <begin position="312"/>
        <end position="337"/>
    </location>
</feature>
<evidence type="ECO:0000256" key="4">
    <source>
        <dbReference type="SAM" id="Phobius"/>
    </source>
</evidence>
<keyword evidence="5" id="KW-0121">Carboxypeptidase</keyword>
<feature type="compositionally biased region" description="Pro residues" evidence="3">
    <location>
        <begin position="14"/>
        <end position="25"/>
    </location>
</feature>
<dbReference type="PANTHER" id="PTHR30023">
    <property type="entry name" value="D-ALANYL-D-ALANINE CARBOXYPEPTIDASE"/>
    <property type="match status" value="1"/>
</dbReference>
<organism evidence="5 6">
    <name type="scientific">Allokutzneria oryzae</name>
    <dbReference type="NCBI Taxonomy" id="1378989"/>
    <lineage>
        <taxon>Bacteria</taxon>
        <taxon>Bacillati</taxon>
        <taxon>Actinomycetota</taxon>
        <taxon>Actinomycetes</taxon>
        <taxon>Pseudonocardiales</taxon>
        <taxon>Pseudonocardiaceae</taxon>
        <taxon>Allokutzneria</taxon>
    </lineage>
</organism>
<keyword evidence="4" id="KW-1133">Transmembrane helix</keyword>
<evidence type="ECO:0000256" key="2">
    <source>
        <dbReference type="ARBA" id="ARBA00022801"/>
    </source>
</evidence>
<proteinExistence type="inferred from homology"/>
<dbReference type="SUPFAM" id="SSF56601">
    <property type="entry name" value="beta-lactamase/transpeptidase-like"/>
    <property type="match status" value="1"/>
</dbReference>
<dbReference type="Pfam" id="PF02113">
    <property type="entry name" value="Peptidase_S13"/>
    <property type="match status" value="2"/>
</dbReference>
<comment type="caution">
    <text evidence="5">The sequence shown here is derived from an EMBL/GenBank/DDBJ whole genome shotgun (WGS) entry which is preliminary data.</text>
</comment>
<sequence length="555" mass="55473">MSDAGQPHGEDPQQEPPKPPQPTQPGPNLDQATVRLQRAHAQPMRVGPLPPGRPQPQVFPVGPTVPARTPAEPEQSVTDDTPDAPPQRRTGRRVALVLTALVVVAGLAVGGVFYGPQALRAVGLGGVVEDPTTAPAPPAQVRAALKPLSAQGPVPSKQGVQNALAGPSGASVLGTLGGTVVDPASGEVLWDKGAATPMTPASTGKLVTSAAALLSIDPQSTLTTKVVEGPEPGTVVLVGGGDPTLSAGSKGFYPGAAKLDDLVAKVKSAMGGQQVRKVLVDTSAYAGDTKGPGWLAPDIDGAGQDYAAPMEPVMLDGGRQDPTDDNSARSTTPAKTAASKLAERLGVSGGASVGSAQPGARVLADVHSPPIRQLVETLLLTSDNVLAEAMARQVAKASGAEMSFAGGAKAVADVLTRNGFDLSGARMVDGSGLSAQNKVPPKLLGSLVAAAAAPSGQHAERTAKLRPLLSGLPVAGGSGTLSERYGSSGASASGRGWVRAKTGTLDGVNSLAGVVTDSDGKLLAFAFVANNAGPANAARPALDVLASALRACGCR</sequence>
<gene>
    <name evidence="5" type="primary">dacB</name>
    <name evidence="5" type="ORF">ACFFQA_19895</name>
</gene>
<dbReference type="RefSeq" id="WP_377854131.1">
    <property type="nucleotide sequence ID" value="NZ_JBHLZU010000018.1"/>
</dbReference>
<name>A0ABV5ZZ65_9PSEU</name>
<accession>A0ABV5ZZ65</accession>
<dbReference type="EMBL" id="JBHLZU010000018">
    <property type="protein sequence ID" value="MFB9906206.1"/>
    <property type="molecule type" value="Genomic_DNA"/>
</dbReference>
<evidence type="ECO:0000256" key="3">
    <source>
        <dbReference type="SAM" id="MobiDB-lite"/>
    </source>
</evidence>
<dbReference type="PRINTS" id="PR00922">
    <property type="entry name" value="DADACBPTASE3"/>
</dbReference>
<feature type="region of interest" description="Disordered" evidence="3">
    <location>
        <begin position="1"/>
        <end position="88"/>
    </location>
</feature>
<dbReference type="EC" id="3.4.16.4" evidence="5"/>
<dbReference type="NCBIfam" id="TIGR00666">
    <property type="entry name" value="PBP4"/>
    <property type="match status" value="1"/>
</dbReference>
<dbReference type="Gene3D" id="3.40.710.10">
    <property type="entry name" value="DD-peptidase/beta-lactamase superfamily"/>
    <property type="match status" value="2"/>
</dbReference>
<protein>
    <submittedName>
        <fullName evidence="5">D-alanyl-D-alanine carboxypeptidase/D-alanyl-D-alanine-endopeptidase</fullName>
        <ecNumber evidence="5">3.4.16.4</ecNumber>
    </submittedName>
</protein>